<gene>
    <name evidence="1" type="ORF">SNAT2548_LOCUS15097</name>
</gene>
<protein>
    <submittedName>
        <fullName evidence="1">Uncharacterized protein</fullName>
    </submittedName>
</protein>
<keyword evidence="2" id="KW-1185">Reference proteome</keyword>
<organism evidence="1 2">
    <name type="scientific">Symbiodinium natans</name>
    <dbReference type="NCBI Taxonomy" id="878477"/>
    <lineage>
        <taxon>Eukaryota</taxon>
        <taxon>Sar</taxon>
        <taxon>Alveolata</taxon>
        <taxon>Dinophyceae</taxon>
        <taxon>Suessiales</taxon>
        <taxon>Symbiodiniaceae</taxon>
        <taxon>Symbiodinium</taxon>
    </lineage>
</organism>
<evidence type="ECO:0000313" key="1">
    <source>
        <dbReference type="EMBL" id="CAE7285229.1"/>
    </source>
</evidence>
<evidence type="ECO:0000313" key="2">
    <source>
        <dbReference type="Proteomes" id="UP000604046"/>
    </source>
</evidence>
<sequence>MRKMCNSWMLRATGCNHELERLQVDTSRTPLKTEEIQQLLTVCEKANESPVLYRFHAKAEYSFSEFVHFEIEVGRRGQEAADLYRSLKVLCQCSVLQIIGARLRKDKPGRSAAAQRIQDCLR</sequence>
<proteinExistence type="predicted"/>
<comment type="caution">
    <text evidence="1">The sequence shown here is derived from an EMBL/GenBank/DDBJ whole genome shotgun (WGS) entry which is preliminary data.</text>
</comment>
<reference evidence="1" key="1">
    <citation type="submission" date="2021-02" db="EMBL/GenBank/DDBJ databases">
        <authorList>
            <person name="Dougan E. K."/>
            <person name="Rhodes N."/>
            <person name="Thang M."/>
            <person name="Chan C."/>
        </authorList>
    </citation>
    <scope>NUCLEOTIDE SEQUENCE</scope>
</reference>
<dbReference type="EMBL" id="CAJNDS010001857">
    <property type="protein sequence ID" value="CAE7285229.1"/>
    <property type="molecule type" value="Genomic_DNA"/>
</dbReference>
<dbReference type="AlphaFoldDB" id="A0A812N299"/>
<dbReference type="Proteomes" id="UP000604046">
    <property type="component" value="Unassembled WGS sequence"/>
</dbReference>
<accession>A0A812N299</accession>
<name>A0A812N299_9DINO</name>